<dbReference type="CDD" id="cd07023">
    <property type="entry name" value="S49_Sppa_N_C"/>
    <property type="match status" value="1"/>
</dbReference>
<dbReference type="EMBL" id="CP005996">
    <property type="protein sequence ID" value="AGS39579.1"/>
    <property type="molecule type" value="Genomic_DNA"/>
</dbReference>
<evidence type="ECO:0000256" key="3">
    <source>
        <dbReference type="ARBA" id="ARBA00022801"/>
    </source>
</evidence>
<dbReference type="InterPro" id="IPR002142">
    <property type="entry name" value="Peptidase_S49"/>
</dbReference>
<gene>
    <name evidence="7" type="ORF">CYCME_1250</name>
</gene>
<dbReference type="GO" id="GO:0008236">
    <property type="term" value="F:serine-type peptidase activity"/>
    <property type="evidence" value="ECO:0007669"/>
    <property type="project" value="UniProtKB-KW"/>
</dbReference>
<sequence length="323" mass="35285">MAFFNKDKSIPNDQQWERSVLEKVALASVIEQRRTRRWNIFFKLLLLTYIIFISSLAMSPMSDVSTLSKGPHTAMVDVKGIIVSGGEADAESIIKSLKNAVKDPNTKGIVLRVNSPGGSPVQSSYVYEAIRELKNTHPTLPIYAVVEDLCASGCYFIASAADKIFVNQSSIVGSIGVVMNGFGFTDTMKSLGVERRLYTAGEHKGFLDPFSNVKPAEKAHVQGMLNDIHTEFIESVKSGRGERLAENPDLFSGLVWAGSESIELGLTDAIGDVRSVAKNEIGEEKIVDFTAQQPFLEKLAKSMGAATASFMANFTTLNKVFLF</sequence>
<dbReference type="PANTHER" id="PTHR42987:SF8">
    <property type="entry name" value="PROTEINASE"/>
    <property type="match status" value="1"/>
</dbReference>
<dbReference type="RefSeq" id="WP_015005984.1">
    <property type="nucleotide sequence ID" value="NC_021917.1"/>
</dbReference>
<evidence type="ECO:0000259" key="6">
    <source>
        <dbReference type="Pfam" id="PF01343"/>
    </source>
</evidence>
<keyword evidence="8" id="KW-1185">Reference proteome</keyword>
<evidence type="ECO:0000256" key="4">
    <source>
        <dbReference type="ARBA" id="ARBA00022825"/>
    </source>
</evidence>
<dbReference type="Proteomes" id="UP000015380">
    <property type="component" value="Chromosome"/>
</dbReference>
<protein>
    <submittedName>
        <fullName evidence="7">Peptidase S49</fullName>
    </submittedName>
</protein>
<dbReference type="PATRIC" id="fig|1198232.3.peg.1250"/>
<feature type="transmembrane region" description="Helical" evidence="5">
    <location>
        <begin position="40"/>
        <end position="58"/>
    </location>
</feature>
<accession>S5T7L7</accession>
<dbReference type="InterPro" id="IPR029045">
    <property type="entry name" value="ClpP/crotonase-like_dom_sf"/>
</dbReference>
<dbReference type="Gene3D" id="3.90.226.10">
    <property type="entry name" value="2-enoyl-CoA Hydratase, Chain A, domain 1"/>
    <property type="match status" value="1"/>
</dbReference>
<dbReference type="InterPro" id="IPR047272">
    <property type="entry name" value="S49_SppA_C"/>
</dbReference>
<keyword evidence="3" id="KW-0378">Hydrolase</keyword>
<evidence type="ECO:0000256" key="1">
    <source>
        <dbReference type="ARBA" id="ARBA00008683"/>
    </source>
</evidence>
<dbReference type="KEGG" id="cza:CYCME_1250"/>
<dbReference type="Gene3D" id="6.20.330.10">
    <property type="match status" value="1"/>
</dbReference>
<dbReference type="AlphaFoldDB" id="S5T7L7"/>
<feature type="domain" description="Peptidase S49" evidence="6">
    <location>
        <begin position="140"/>
        <end position="278"/>
    </location>
</feature>
<organism evidence="7 8">
    <name type="scientific">Cycloclasticus zancles 78-ME</name>
    <dbReference type="NCBI Taxonomy" id="1198232"/>
    <lineage>
        <taxon>Bacteria</taxon>
        <taxon>Pseudomonadati</taxon>
        <taxon>Pseudomonadota</taxon>
        <taxon>Gammaproteobacteria</taxon>
        <taxon>Thiotrichales</taxon>
        <taxon>Piscirickettsiaceae</taxon>
        <taxon>Cycloclasticus</taxon>
    </lineage>
</organism>
<dbReference type="GO" id="GO:0006508">
    <property type="term" value="P:proteolysis"/>
    <property type="evidence" value="ECO:0007669"/>
    <property type="project" value="UniProtKB-KW"/>
</dbReference>
<proteinExistence type="inferred from homology"/>
<dbReference type="HOGENOM" id="CLU_046540_1_1_6"/>
<dbReference type="eggNOG" id="COG0616">
    <property type="taxonomic scope" value="Bacteria"/>
</dbReference>
<dbReference type="SUPFAM" id="SSF52096">
    <property type="entry name" value="ClpP/crotonase"/>
    <property type="match status" value="1"/>
</dbReference>
<evidence type="ECO:0000256" key="2">
    <source>
        <dbReference type="ARBA" id="ARBA00022670"/>
    </source>
</evidence>
<reference evidence="8" key="2">
    <citation type="journal article" date="2016" name="Environ. Microbiol. Rep.">
        <title>Analysis of defence systems and a conjugative IncP-1 plasmid in the marine polyaromatic hydrocarbons-degrading bacterium Cycloclasticus sp. 78-ME.</title>
        <authorList>
            <person name="Yakimov M.M."/>
            <person name="Crisafi F."/>
            <person name="Messina E."/>
            <person name="Smedile F."/>
            <person name="Lopatina A."/>
            <person name="Denaro R."/>
            <person name="Pieper D.H."/>
            <person name="Golyshin P.N."/>
            <person name="Giuliano L."/>
        </authorList>
    </citation>
    <scope>NUCLEOTIDE SEQUENCE [LARGE SCALE GENOMIC DNA]</scope>
    <source>
        <strain evidence="8">78-ME</strain>
    </source>
</reference>
<dbReference type="PANTHER" id="PTHR42987">
    <property type="entry name" value="PEPTIDASE S49"/>
    <property type="match status" value="1"/>
</dbReference>
<comment type="similarity">
    <text evidence="1">Belongs to the peptidase S49 family.</text>
</comment>
<evidence type="ECO:0000256" key="5">
    <source>
        <dbReference type="SAM" id="Phobius"/>
    </source>
</evidence>
<keyword evidence="2" id="KW-0645">Protease</keyword>
<keyword evidence="4" id="KW-0720">Serine protease</keyword>
<dbReference type="Pfam" id="PF01343">
    <property type="entry name" value="Peptidase_S49"/>
    <property type="match status" value="1"/>
</dbReference>
<name>S5T7L7_9GAMM</name>
<reference evidence="7 8" key="1">
    <citation type="submission" date="2013-05" db="EMBL/GenBank/DDBJ databases">
        <title>Between feast and famine: a lifestyle of most important marine PAH-degrading bacterium Cycloclasticus sp. 7ME.</title>
        <authorList>
            <person name="Yakimov M.M."/>
            <person name="Messina E."/>
            <person name="Genovese M."/>
            <person name="Denaro R."/>
            <person name="Crisafi F."/>
            <person name="Russo D."/>
            <person name="Cappello S."/>
            <person name="Santisi S."/>
            <person name="Smedile F."/>
            <person name="Golyshina O.V."/>
            <person name="Tran H."/>
            <person name="Pieper D.H."/>
            <person name="Golyshin P.N."/>
            <person name="Giuliano L."/>
        </authorList>
    </citation>
    <scope>NUCLEOTIDE SEQUENCE [LARGE SCALE GENOMIC DNA]</scope>
    <source>
        <strain evidence="7 8">78-ME</strain>
    </source>
</reference>
<evidence type="ECO:0000313" key="8">
    <source>
        <dbReference type="Proteomes" id="UP000015380"/>
    </source>
</evidence>
<keyword evidence="5" id="KW-1133">Transmembrane helix</keyword>
<evidence type="ECO:0000313" key="7">
    <source>
        <dbReference type="EMBL" id="AGS39579.1"/>
    </source>
</evidence>
<keyword evidence="5" id="KW-0472">Membrane</keyword>
<keyword evidence="5" id="KW-0812">Transmembrane</keyword>